<keyword evidence="5 7" id="KW-0808">Transferase</keyword>
<dbReference type="NCBIfam" id="NF001453">
    <property type="entry name" value="PRK00312.1"/>
    <property type="match status" value="1"/>
</dbReference>
<dbReference type="FunFam" id="3.40.50.150:FF:000010">
    <property type="entry name" value="Protein-L-isoaspartate O-methyltransferase"/>
    <property type="match status" value="1"/>
</dbReference>
<dbReference type="Pfam" id="PF01135">
    <property type="entry name" value="PCMT"/>
    <property type="match status" value="1"/>
</dbReference>
<dbReference type="NCBIfam" id="TIGR00080">
    <property type="entry name" value="pimt"/>
    <property type="match status" value="1"/>
</dbReference>
<dbReference type="Gene3D" id="3.40.50.150">
    <property type="entry name" value="Vaccinia Virus protein VP39"/>
    <property type="match status" value="1"/>
</dbReference>
<dbReference type="CDD" id="cd02440">
    <property type="entry name" value="AdoMet_MTases"/>
    <property type="match status" value="1"/>
</dbReference>
<dbReference type="GO" id="GO:0030091">
    <property type="term" value="P:protein repair"/>
    <property type="evidence" value="ECO:0007669"/>
    <property type="project" value="UniProtKB-UniRule"/>
</dbReference>
<evidence type="ECO:0000256" key="6">
    <source>
        <dbReference type="ARBA" id="ARBA00022691"/>
    </source>
</evidence>
<dbReference type="EC" id="2.1.1.77" evidence="7"/>
<comment type="function">
    <text evidence="7">Catalyzes the methyl esterification of L-isoaspartyl residues in peptides and proteins that result from spontaneous decomposition of normal L-aspartyl and L-asparaginyl residues. It plays a role in the repair and/or degradation of damaged proteins.</text>
</comment>
<dbReference type="Proteomes" id="UP000094769">
    <property type="component" value="Unassembled WGS sequence"/>
</dbReference>
<evidence type="ECO:0000313" key="8">
    <source>
        <dbReference type="EMBL" id="ODJ87842.1"/>
    </source>
</evidence>
<feature type="active site" evidence="7">
    <location>
        <position position="96"/>
    </location>
</feature>
<dbReference type="InterPro" id="IPR000682">
    <property type="entry name" value="PCMT"/>
</dbReference>
<keyword evidence="9" id="KW-1185">Reference proteome</keyword>
<dbReference type="EMBL" id="MARB01000009">
    <property type="protein sequence ID" value="ODJ87842.1"/>
    <property type="molecule type" value="Genomic_DNA"/>
</dbReference>
<gene>
    <name evidence="8" type="primary">pcm_3</name>
    <name evidence="7" type="synonym">pcm</name>
    <name evidence="8" type="ORF">CODIS_19500</name>
</gene>
<dbReference type="PANTHER" id="PTHR11579">
    <property type="entry name" value="PROTEIN-L-ISOASPARTATE O-METHYLTRANSFERASE"/>
    <property type="match status" value="1"/>
</dbReference>
<keyword evidence="6 7" id="KW-0949">S-adenosyl-L-methionine</keyword>
<dbReference type="PANTHER" id="PTHR11579:SF0">
    <property type="entry name" value="PROTEIN-L-ISOASPARTATE(D-ASPARTATE) O-METHYLTRANSFERASE"/>
    <property type="match status" value="1"/>
</dbReference>
<dbReference type="GO" id="GO:0005737">
    <property type="term" value="C:cytoplasm"/>
    <property type="evidence" value="ECO:0007669"/>
    <property type="project" value="UniProtKB-SubCell"/>
</dbReference>
<dbReference type="AlphaFoldDB" id="A0A7Z0VLG0"/>
<evidence type="ECO:0000256" key="2">
    <source>
        <dbReference type="ARBA" id="ARBA00005369"/>
    </source>
</evidence>
<dbReference type="SUPFAM" id="SSF53335">
    <property type="entry name" value="S-adenosyl-L-methionine-dependent methyltransferases"/>
    <property type="match status" value="1"/>
</dbReference>
<organism evidence="8 9">
    <name type="scientific">Candidatus Thiodiazotropha endolucinida</name>
    <dbReference type="NCBI Taxonomy" id="1655433"/>
    <lineage>
        <taxon>Bacteria</taxon>
        <taxon>Pseudomonadati</taxon>
        <taxon>Pseudomonadota</taxon>
        <taxon>Gammaproteobacteria</taxon>
        <taxon>Chromatiales</taxon>
        <taxon>Sedimenticolaceae</taxon>
        <taxon>Candidatus Thiodiazotropha</taxon>
    </lineage>
</organism>
<comment type="caution">
    <text evidence="8">The sequence shown here is derived from an EMBL/GenBank/DDBJ whole genome shotgun (WGS) entry which is preliminary data.</text>
</comment>
<evidence type="ECO:0000256" key="1">
    <source>
        <dbReference type="ARBA" id="ARBA00004496"/>
    </source>
</evidence>
<sequence length="246" mass="27422">MSIRRLVSGAVLIALASFWAWSMGVADTYSAARQQMIRLIEQDVRETSIYLEKSALDERILKSLSEVPRHQFVPADVRSRAYDNRPLPIGYGQTISQPYIVAIMTDLIAPRTEHKALEIGTGSGYQAAVLSRLVKKVYTMEIVEPLGKQATERLKRLGFDNIEVSIADGYYGWKEHAPFDIIIVTAAASHIPPPLIEQLKPGGKMIIPVGSRFMTQQLLLVDKGADKEVTVRQILPVRFVPLTGEH</sequence>
<dbReference type="GO" id="GO:0032259">
    <property type="term" value="P:methylation"/>
    <property type="evidence" value="ECO:0007669"/>
    <property type="project" value="UniProtKB-KW"/>
</dbReference>
<name>A0A7Z0VLG0_9GAMM</name>
<accession>A0A7Z0VLG0</accession>
<dbReference type="GO" id="GO:0004719">
    <property type="term" value="F:protein-L-isoaspartate (D-aspartate) O-methyltransferase activity"/>
    <property type="evidence" value="ECO:0007669"/>
    <property type="project" value="UniProtKB-UniRule"/>
</dbReference>
<keyword evidence="3 7" id="KW-0963">Cytoplasm</keyword>
<protein>
    <recommendedName>
        <fullName evidence="7">Protein-L-isoaspartate O-methyltransferase</fullName>
        <ecNumber evidence="7">2.1.1.77</ecNumber>
    </recommendedName>
    <alternativeName>
        <fullName evidence="7">L-isoaspartyl protein carboxyl methyltransferase</fullName>
    </alternativeName>
    <alternativeName>
        <fullName evidence="7">Protein L-isoaspartyl methyltransferase</fullName>
    </alternativeName>
    <alternativeName>
        <fullName evidence="7">Protein-beta-aspartate methyltransferase</fullName>
        <shortName evidence="7">PIMT</shortName>
    </alternativeName>
</protein>
<evidence type="ECO:0000256" key="5">
    <source>
        <dbReference type="ARBA" id="ARBA00022679"/>
    </source>
</evidence>
<comment type="subcellular location">
    <subcellularLocation>
        <location evidence="1 7">Cytoplasm</location>
    </subcellularLocation>
</comment>
<keyword evidence="4 7" id="KW-0489">Methyltransferase</keyword>
<dbReference type="InterPro" id="IPR029063">
    <property type="entry name" value="SAM-dependent_MTases_sf"/>
</dbReference>
<comment type="catalytic activity">
    <reaction evidence="7">
        <text>[protein]-L-isoaspartate + S-adenosyl-L-methionine = [protein]-L-isoaspartate alpha-methyl ester + S-adenosyl-L-homocysteine</text>
        <dbReference type="Rhea" id="RHEA:12705"/>
        <dbReference type="Rhea" id="RHEA-COMP:12143"/>
        <dbReference type="Rhea" id="RHEA-COMP:12144"/>
        <dbReference type="ChEBI" id="CHEBI:57856"/>
        <dbReference type="ChEBI" id="CHEBI:59789"/>
        <dbReference type="ChEBI" id="CHEBI:90596"/>
        <dbReference type="ChEBI" id="CHEBI:90598"/>
        <dbReference type="EC" id="2.1.1.77"/>
    </reaction>
</comment>
<evidence type="ECO:0000313" key="9">
    <source>
        <dbReference type="Proteomes" id="UP000094769"/>
    </source>
</evidence>
<dbReference type="HAMAP" id="MF_00090">
    <property type="entry name" value="PIMT"/>
    <property type="match status" value="1"/>
</dbReference>
<reference evidence="8 9" key="1">
    <citation type="submission" date="2016-06" db="EMBL/GenBank/DDBJ databases">
        <title>Genome sequence of endosymbiont of Candidatus Endolucinida thiodiazotropha.</title>
        <authorList>
            <person name="Poehlein A."/>
            <person name="Koenig S."/>
            <person name="Heiden S.E."/>
            <person name="Thuermer A."/>
            <person name="Voget S."/>
            <person name="Daniel R."/>
            <person name="Markert S."/>
            <person name="Gros O."/>
            <person name="Schweder T."/>
        </authorList>
    </citation>
    <scope>NUCLEOTIDE SEQUENCE [LARGE SCALE GENOMIC DNA]</scope>
    <source>
        <strain evidence="8 9">COS</strain>
    </source>
</reference>
<proteinExistence type="inferred from homology"/>
<dbReference type="PROSITE" id="PS01279">
    <property type="entry name" value="PCMT"/>
    <property type="match status" value="1"/>
</dbReference>
<comment type="similarity">
    <text evidence="2 7">Belongs to the methyltransferase superfamily. L-isoaspartyl/D-aspartyl protein methyltransferase family.</text>
</comment>
<evidence type="ECO:0000256" key="3">
    <source>
        <dbReference type="ARBA" id="ARBA00022490"/>
    </source>
</evidence>
<evidence type="ECO:0000256" key="4">
    <source>
        <dbReference type="ARBA" id="ARBA00022603"/>
    </source>
</evidence>
<evidence type="ECO:0000256" key="7">
    <source>
        <dbReference type="HAMAP-Rule" id="MF_00090"/>
    </source>
</evidence>